<sequence length="111" mass="12090">MRPSVEPSVYTAKAYADLCTRYGVIQSMGAIGSSADNALAEAFNASYKRETLAGAPAFADVHTARRETFRWVNRYNTRRRHTAIGNVSPDAYERALTPSTTTITATITKAA</sequence>
<keyword evidence="3" id="KW-1185">Reference proteome</keyword>
<proteinExistence type="predicted"/>
<reference evidence="2 3" key="1">
    <citation type="submission" date="2019-01" db="EMBL/GenBank/DDBJ databases">
        <title>Genome sequencing of strain 2JSPR-7.</title>
        <authorList>
            <person name="Heo J."/>
            <person name="Kim S.-J."/>
            <person name="Kim J.-S."/>
            <person name="Hong S.-B."/>
            <person name="Kwon S.-W."/>
        </authorList>
    </citation>
    <scope>NUCLEOTIDE SEQUENCE [LARGE SCALE GENOMIC DNA]</scope>
    <source>
        <strain evidence="2 3">2JSPR-7</strain>
    </source>
</reference>
<dbReference type="InterPro" id="IPR012337">
    <property type="entry name" value="RNaseH-like_sf"/>
</dbReference>
<dbReference type="KEGG" id="xyl:ET495_08105"/>
<dbReference type="InterPro" id="IPR001584">
    <property type="entry name" value="Integrase_cat-core"/>
</dbReference>
<dbReference type="RefSeq" id="WP_129204099.1">
    <property type="nucleotide sequence ID" value="NZ_CP035495.1"/>
</dbReference>
<dbReference type="GO" id="GO:0015074">
    <property type="term" value="P:DNA integration"/>
    <property type="evidence" value="ECO:0007669"/>
    <property type="project" value="InterPro"/>
</dbReference>
<organism evidence="2 3">
    <name type="scientific">Xylanimonas allomyrinae</name>
    <dbReference type="NCBI Taxonomy" id="2509459"/>
    <lineage>
        <taxon>Bacteria</taxon>
        <taxon>Bacillati</taxon>
        <taxon>Actinomycetota</taxon>
        <taxon>Actinomycetes</taxon>
        <taxon>Micrococcales</taxon>
        <taxon>Promicromonosporaceae</taxon>
        <taxon>Xylanimonas</taxon>
    </lineage>
</organism>
<dbReference type="Proteomes" id="UP000291758">
    <property type="component" value="Chromosome"/>
</dbReference>
<evidence type="ECO:0000259" key="1">
    <source>
        <dbReference type="PROSITE" id="PS50994"/>
    </source>
</evidence>
<accession>A0A4P6EPB6</accession>
<dbReference type="AlphaFoldDB" id="A0A4P6EPB6"/>
<name>A0A4P6EPB6_9MICO</name>
<dbReference type="EMBL" id="CP035495">
    <property type="protein sequence ID" value="QAY63209.1"/>
    <property type="molecule type" value="Genomic_DNA"/>
</dbReference>
<dbReference type="Gene3D" id="3.30.420.10">
    <property type="entry name" value="Ribonuclease H-like superfamily/Ribonuclease H"/>
    <property type="match status" value="1"/>
</dbReference>
<evidence type="ECO:0000313" key="3">
    <source>
        <dbReference type="Proteomes" id="UP000291758"/>
    </source>
</evidence>
<feature type="domain" description="Integrase catalytic" evidence="1">
    <location>
        <begin position="1"/>
        <end position="97"/>
    </location>
</feature>
<dbReference type="GO" id="GO:0003676">
    <property type="term" value="F:nucleic acid binding"/>
    <property type="evidence" value="ECO:0007669"/>
    <property type="project" value="InterPro"/>
</dbReference>
<evidence type="ECO:0000313" key="2">
    <source>
        <dbReference type="EMBL" id="QAY63209.1"/>
    </source>
</evidence>
<dbReference type="PANTHER" id="PTHR46889:SF4">
    <property type="entry name" value="TRANSPOSASE INSO FOR INSERTION SEQUENCE ELEMENT IS911B-RELATED"/>
    <property type="match status" value="1"/>
</dbReference>
<dbReference type="SUPFAM" id="SSF53098">
    <property type="entry name" value="Ribonuclease H-like"/>
    <property type="match status" value="1"/>
</dbReference>
<gene>
    <name evidence="2" type="ORF">ET495_08105</name>
</gene>
<dbReference type="InterPro" id="IPR036397">
    <property type="entry name" value="RNaseH_sf"/>
</dbReference>
<dbReference type="OrthoDB" id="4281720at2"/>
<dbReference type="InterPro" id="IPR050900">
    <property type="entry name" value="Transposase_IS3/IS150/IS904"/>
</dbReference>
<protein>
    <recommendedName>
        <fullName evidence="1">Integrase catalytic domain-containing protein</fullName>
    </recommendedName>
</protein>
<dbReference type="PANTHER" id="PTHR46889">
    <property type="entry name" value="TRANSPOSASE INSF FOR INSERTION SEQUENCE IS3B-RELATED"/>
    <property type="match status" value="1"/>
</dbReference>
<dbReference type="PROSITE" id="PS50994">
    <property type="entry name" value="INTEGRASE"/>
    <property type="match status" value="1"/>
</dbReference>
<dbReference type="Pfam" id="PF13683">
    <property type="entry name" value="rve_3"/>
    <property type="match status" value="1"/>
</dbReference>